<dbReference type="PROSITE" id="PS50112">
    <property type="entry name" value="PAS"/>
    <property type="match status" value="1"/>
</dbReference>
<dbReference type="EMBL" id="CP049989">
    <property type="protein sequence ID" value="QIM54589.1"/>
    <property type="molecule type" value="Genomic_DNA"/>
</dbReference>
<reference evidence="2 3" key="1">
    <citation type="submission" date="2020-03" db="EMBL/GenBank/DDBJ databases">
        <title>Hydrogenophaga sp. nov. isolated from cyanobacterial mat.</title>
        <authorList>
            <person name="Thorat V."/>
            <person name="Kirdat K."/>
            <person name="Tiwarekar B."/>
            <person name="Costa E.D."/>
            <person name="Yadav A."/>
        </authorList>
    </citation>
    <scope>NUCLEOTIDE SEQUENCE [LARGE SCALE GENOMIC DNA]</scope>
    <source>
        <strain evidence="2 3">BA0156</strain>
    </source>
</reference>
<evidence type="ECO:0000313" key="2">
    <source>
        <dbReference type="EMBL" id="QIM54589.1"/>
    </source>
</evidence>
<dbReference type="Gene3D" id="1.20.5.430">
    <property type="match status" value="1"/>
</dbReference>
<dbReference type="Gene3D" id="3.30.450.20">
    <property type="entry name" value="PAS domain"/>
    <property type="match status" value="3"/>
</dbReference>
<dbReference type="SUPFAM" id="SSF55785">
    <property type="entry name" value="PYP-like sensor domain (PAS domain)"/>
    <property type="match status" value="2"/>
</dbReference>
<feature type="domain" description="PAS" evidence="1">
    <location>
        <begin position="157"/>
        <end position="205"/>
    </location>
</feature>
<dbReference type="InterPro" id="IPR052155">
    <property type="entry name" value="Biofilm_reg_signaling"/>
</dbReference>
<dbReference type="Proteomes" id="UP000503162">
    <property type="component" value="Chromosome"/>
</dbReference>
<dbReference type="InterPro" id="IPR000014">
    <property type="entry name" value="PAS"/>
</dbReference>
<accession>A0A6G8IN98</accession>
<keyword evidence="3" id="KW-1185">Reference proteome</keyword>
<evidence type="ECO:0000259" key="1">
    <source>
        <dbReference type="PROSITE" id="PS50112"/>
    </source>
</evidence>
<sequence length="468" mass="49707">MNPSNLSAPDLGPLSPWAPELAQAFVTLASDIALVMDEQGVIRTVAQGRHGSDEAMLPGARSWVGRRWVDTVSPDTRAKVDQLLTEVARTGLARRRELSHPLDEGASVAVAYTAVRLGQDGPVLAVGRDLRAIGAIQQRFLEAQRDMERGYWQARQAEARHRLLHQVASDTVLLIDAAERRITEANAAAIDLFGTPAEHLVGHALSGFLLQTHRQAFDDLAVTVLHTAQAAEIRIRLINHSTPASLALTPLPGEGRALLLARVRLAEQPGTAAQLHQTLARLGDGVAEAVLVTDSAGHALMANAALLRLLNLGDERDVKGRHLADWFEVAGGGLDALIRRVRRSGMAVREPARLLAADARALPVELSASLLSEGDMECIGWSVGRLGPAGAASGEALQSALTALAGQVGELPLPELMREAASLIERHFIGLALERAHEDPAAAARLLGVSEQRIGGLPGGVPPLPETP</sequence>
<name>A0A6G8IN98_9BURK</name>
<protein>
    <submittedName>
        <fullName evidence="2">PAS domain-containing protein</fullName>
    </submittedName>
</protein>
<dbReference type="Pfam" id="PF00989">
    <property type="entry name" value="PAS"/>
    <property type="match status" value="1"/>
</dbReference>
<dbReference type="Pfam" id="PF08448">
    <property type="entry name" value="PAS_4"/>
    <property type="match status" value="1"/>
</dbReference>
<proteinExistence type="predicted"/>
<dbReference type="SMART" id="SM00091">
    <property type="entry name" value="PAS"/>
    <property type="match status" value="2"/>
</dbReference>
<dbReference type="RefSeq" id="WP_166230749.1">
    <property type="nucleotide sequence ID" value="NZ_CP049989.1"/>
</dbReference>
<gene>
    <name evidence="2" type="ORF">G9Q37_21670</name>
</gene>
<dbReference type="PANTHER" id="PTHR44757">
    <property type="entry name" value="DIGUANYLATE CYCLASE DGCP"/>
    <property type="match status" value="1"/>
</dbReference>
<dbReference type="AlphaFoldDB" id="A0A6G8IN98"/>
<dbReference type="CDD" id="cd00130">
    <property type="entry name" value="PAS"/>
    <property type="match status" value="1"/>
</dbReference>
<dbReference type="InterPro" id="IPR035965">
    <property type="entry name" value="PAS-like_dom_sf"/>
</dbReference>
<dbReference type="KEGG" id="hcz:G9Q37_21670"/>
<dbReference type="Pfam" id="PF13426">
    <property type="entry name" value="PAS_9"/>
    <property type="match status" value="1"/>
</dbReference>
<dbReference type="InterPro" id="IPR013767">
    <property type="entry name" value="PAS_fold"/>
</dbReference>
<dbReference type="GO" id="GO:0006355">
    <property type="term" value="P:regulation of DNA-templated transcription"/>
    <property type="evidence" value="ECO:0007669"/>
    <property type="project" value="InterPro"/>
</dbReference>
<dbReference type="PANTHER" id="PTHR44757:SF2">
    <property type="entry name" value="BIOFILM ARCHITECTURE MAINTENANCE PROTEIN MBAA"/>
    <property type="match status" value="1"/>
</dbReference>
<organism evidence="2 3">
    <name type="scientific">Hydrogenophaga crocea</name>
    <dbReference type="NCBI Taxonomy" id="2716225"/>
    <lineage>
        <taxon>Bacteria</taxon>
        <taxon>Pseudomonadati</taxon>
        <taxon>Pseudomonadota</taxon>
        <taxon>Betaproteobacteria</taxon>
        <taxon>Burkholderiales</taxon>
        <taxon>Comamonadaceae</taxon>
        <taxon>Hydrogenophaga</taxon>
    </lineage>
</organism>
<dbReference type="InterPro" id="IPR013656">
    <property type="entry name" value="PAS_4"/>
</dbReference>
<evidence type="ECO:0000313" key="3">
    <source>
        <dbReference type="Proteomes" id="UP000503162"/>
    </source>
</evidence>